<gene>
    <name evidence="4" type="ORF">DdX_14769</name>
</gene>
<dbReference type="AlphaFoldDB" id="A0AAD4R1L0"/>
<evidence type="ECO:0000256" key="2">
    <source>
        <dbReference type="SAM" id="MobiDB-lite"/>
    </source>
</evidence>
<keyword evidence="3" id="KW-0812">Transmembrane</keyword>
<feature type="coiled-coil region" evidence="1">
    <location>
        <begin position="176"/>
        <end position="251"/>
    </location>
</feature>
<feature type="region of interest" description="Disordered" evidence="2">
    <location>
        <begin position="994"/>
        <end position="1022"/>
    </location>
</feature>
<reference evidence="4" key="1">
    <citation type="submission" date="2022-01" db="EMBL/GenBank/DDBJ databases">
        <title>Genome Sequence Resource for Two Populations of Ditylenchus destructor, the Migratory Endoparasitic Phytonematode.</title>
        <authorList>
            <person name="Zhang H."/>
            <person name="Lin R."/>
            <person name="Xie B."/>
        </authorList>
    </citation>
    <scope>NUCLEOTIDE SEQUENCE</scope>
    <source>
        <strain evidence="4">BazhouSP</strain>
    </source>
</reference>
<evidence type="ECO:0000313" key="5">
    <source>
        <dbReference type="Proteomes" id="UP001201812"/>
    </source>
</evidence>
<feature type="transmembrane region" description="Helical" evidence="3">
    <location>
        <begin position="534"/>
        <end position="552"/>
    </location>
</feature>
<sequence length="1022" mass="116437">MSRFRQAALAVIEQNAIKAKEKREQLLKGMTQEERLEHMKEHLIKQLASGTRKRDYISKVLTRRDTKEYFMPKDIEGVVTFKNGRWEVEKKVRDETVATILDYVEKRVNTTFNARVNELKVLKGLNKIKEHEKKILEDLEKVLHVTKLPLPQEGCKVVFNVDESVKINAYMWELGLMFTENEVNEERQKISDLELMYKIGEEKFKNKKEAQAAYEAKRAKIKEEHEKTKKERQAKVEAKKKELKLNRAKKMADKKKMPIEAFLELSTYAIINSLKYGDKAFSPNAVIDFSKMPMKEDKKEERKFKELIKILKQKLTKSYYKLREHLIKTPEQRKLEEQKEIKEKKINPIESKLRAESEDKKKQLLDALDDILRTEDPEIELENADDKKKEDAEEQKVVNAGDYPHFAHYEITKKKVKPFDFLKDVRYNIYVKPLKKDFKKLKAKDFYRIVKFLKRDTEDYKQLDPKVWSEYASKVNANDDNIQNCYDVAQLFTKAIYYNPNPTKADPIREQFLGRLGAQTLNSVINAKKLTKEIGWALGLSMGAAGGIAVGLNLFAWPAVIAAVCGGTLGAGCPAAIPLTIFLYSMTPAITETVDSFVIGKLLDSMKGGNFFPKSKKEFWNTLTDASRAGGVSAFGSVFNNVIFYYNTIALNLSAGLFTNVIATATAGAMVPMEIGKMQKSLSAALYMRMKQGFFPAPSPEELAGLVPEVRKSYTGTARQWLKTHVSWNAHKQKQSVPLSEITEEENELALFLYAKKDISFSMEVSKTSGLAINSLGIGSLISMVTYIVMAILDYTGVIQVAVSQVVNILVNQPTEIISLGSGTLTATLLGSRGMKGWLTTDAIKNEQIVDLIFKKTMNQMEKQEKNEPNWEKTEEITSSELHYIYDTIAHKITNVWGKIINRVMNSMIDGLFAGLSTMYNVVLSDDVKLKITKSVGKMMEKMKNFKGKYDVFLQGLKGHFKIIGDEVKGLKPFLSKFKKDKVSDQEVKAIKEKLEKGMGDKPVSEEDADEEWDQIRNDIGK</sequence>
<dbReference type="EMBL" id="JAKKPZ010000079">
    <property type="protein sequence ID" value="KAI1703630.1"/>
    <property type="molecule type" value="Genomic_DNA"/>
</dbReference>
<keyword evidence="5" id="KW-1185">Reference proteome</keyword>
<keyword evidence="3" id="KW-1133">Transmembrane helix</keyword>
<proteinExistence type="predicted"/>
<keyword evidence="3" id="KW-0472">Membrane</keyword>
<organism evidence="4 5">
    <name type="scientific">Ditylenchus destructor</name>
    <dbReference type="NCBI Taxonomy" id="166010"/>
    <lineage>
        <taxon>Eukaryota</taxon>
        <taxon>Metazoa</taxon>
        <taxon>Ecdysozoa</taxon>
        <taxon>Nematoda</taxon>
        <taxon>Chromadorea</taxon>
        <taxon>Rhabditida</taxon>
        <taxon>Tylenchina</taxon>
        <taxon>Tylenchomorpha</taxon>
        <taxon>Sphaerularioidea</taxon>
        <taxon>Anguinidae</taxon>
        <taxon>Anguininae</taxon>
        <taxon>Ditylenchus</taxon>
    </lineage>
</organism>
<feature type="transmembrane region" description="Helical" evidence="3">
    <location>
        <begin position="559"/>
        <end position="584"/>
    </location>
</feature>
<feature type="transmembrane region" description="Helical" evidence="3">
    <location>
        <begin position="771"/>
        <end position="793"/>
    </location>
</feature>
<dbReference type="Proteomes" id="UP001201812">
    <property type="component" value="Unassembled WGS sequence"/>
</dbReference>
<feature type="compositionally biased region" description="Basic and acidic residues" evidence="2">
    <location>
        <begin position="994"/>
        <end position="1005"/>
    </location>
</feature>
<name>A0AAD4R1L0_9BILA</name>
<accession>A0AAD4R1L0</accession>
<evidence type="ECO:0000256" key="3">
    <source>
        <dbReference type="SAM" id="Phobius"/>
    </source>
</evidence>
<keyword evidence="1" id="KW-0175">Coiled coil</keyword>
<feature type="transmembrane region" description="Helical" evidence="3">
    <location>
        <begin position="649"/>
        <end position="671"/>
    </location>
</feature>
<comment type="caution">
    <text evidence="4">The sequence shown here is derived from an EMBL/GenBank/DDBJ whole genome shotgun (WGS) entry which is preliminary data.</text>
</comment>
<evidence type="ECO:0000256" key="1">
    <source>
        <dbReference type="SAM" id="Coils"/>
    </source>
</evidence>
<evidence type="ECO:0000313" key="4">
    <source>
        <dbReference type="EMBL" id="KAI1703630.1"/>
    </source>
</evidence>
<protein>
    <submittedName>
        <fullName evidence="4">Effector protein AvrPphD</fullName>
    </submittedName>
</protein>